<dbReference type="InterPro" id="IPR016039">
    <property type="entry name" value="Thiolase-like"/>
</dbReference>
<comment type="caution">
    <text evidence="8">The sequence shown here is derived from an EMBL/GenBank/DDBJ whole genome shotgun (WGS) entry which is preliminary data.</text>
</comment>
<dbReference type="PROSITE" id="PS00099">
    <property type="entry name" value="THIOLASE_3"/>
    <property type="match status" value="1"/>
</dbReference>
<evidence type="ECO:0000313" key="9">
    <source>
        <dbReference type="Proteomes" id="UP000076276"/>
    </source>
</evidence>
<proteinExistence type="inferred from homology"/>
<feature type="domain" description="Thiolase N-terminal" evidence="6">
    <location>
        <begin position="6"/>
        <end position="266"/>
    </location>
</feature>
<dbReference type="Pfam" id="PF02803">
    <property type="entry name" value="Thiolase_C"/>
    <property type="match status" value="1"/>
</dbReference>
<protein>
    <submittedName>
        <fullName evidence="8">Acetyl-CoA acetyltransferase</fullName>
    </submittedName>
</protein>
<evidence type="ECO:0000256" key="5">
    <source>
        <dbReference type="RuleBase" id="RU003557"/>
    </source>
</evidence>
<dbReference type="Pfam" id="PF00108">
    <property type="entry name" value="Thiolase_N"/>
    <property type="match status" value="1"/>
</dbReference>
<feature type="active site" description="Proton acceptor" evidence="4">
    <location>
        <position position="385"/>
    </location>
</feature>
<organism evidence="8 9">
    <name type="scientific">Acinetobacter pragensis</name>
    <dbReference type="NCBI Taxonomy" id="1806892"/>
    <lineage>
        <taxon>Bacteria</taxon>
        <taxon>Pseudomonadati</taxon>
        <taxon>Pseudomonadota</taxon>
        <taxon>Gammaproteobacteria</taxon>
        <taxon>Moraxellales</taxon>
        <taxon>Moraxellaceae</taxon>
        <taxon>Acinetobacter</taxon>
    </lineage>
</organism>
<keyword evidence="3 5" id="KW-0012">Acyltransferase</keyword>
<dbReference type="SUPFAM" id="SSF53901">
    <property type="entry name" value="Thiolase-like"/>
    <property type="match status" value="2"/>
</dbReference>
<feature type="active site" description="Proton acceptor" evidence="4">
    <location>
        <position position="355"/>
    </location>
</feature>
<keyword evidence="2 5" id="KW-0808">Transferase</keyword>
<dbReference type="PANTHER" id="PTHR18919">
    <property type="entry name" value="ACETYL-COA C-ACYLTRANSFERASE"/>
    <property type="match status" value="1"/>
</dbReference>
<feature type="domain" description="Thiolase C-terminal" evidence="7">
    <location>
        <begin position="273"/>
        <end position="397"/>
    </location>
</feature>
<evidence type="ECO:0000256" key="3">
    <source>
        <dbReference type="ARBA" id="ARBA00023315"/>
    </source>
</evidence>
<accession>A0A151Y3X6</accession>
<name>A0A151Y3X6_9GAMM</name>
<dbReference type="RefSeq" id="WP_067667711.1">
    <property type="nucleotide sequence ID" value="NZ_CBCSIK010000001.1"/>
</dbReference>
<sequence>MNSSKVFICEAIRTPIGKLGGIFKSLSPLDLAVPLIQHITQKNPKIAVHLDELIVGQGYGTAEAANIGKALALDSGLPDHVCGYSVDRRCASGLQAIIDATMMIQTGKANLIIAGGAESLSQAPFYSTSIRWGGFGDLQLKDSLKYGRVFANGQKNPIQGGMLETAENLRREYNITREAQDKWAYLSHQKASKAIAAGKFKNEILPLKVKGKIIDTDEHPRADTTLEQLAALKPVLFKNDPESTVTAGNSSGQNDAAAFCLIASEQMVAELNLKPLAEIVDWSIAGVPSAMMGIGPVPAIQKVLDSTGLSLDDIDRIEINEAFAAQLLACTQALNFSPIEFEKLNVHGSGISLGHPIGATGARIMTTLINELQSSKLDYGLISMCIGGGQGMAVVIKNIHH</sequence>
<feature type="active site" description="Acyl-thioester intermediate" evidence="4">
    <location>
        <position position="90"/>
    </location>
</feature>
<evidence type="ECO:0000313" key="8">
    <source>
        <dbReference type="EMBL" id="KYQ72716.1"/>
    </source>
</evidence>
<dbReference type="InterPro" id="IPR020610">
    <property type="entry name" value="Thiolase_AS"/>
</dbReference>
<evidence type="ECO:0000259" key="6">
    <source>
        <dbReference type="Pfam" id="PF00108"/>
    </source>
</evidence>
<dbReference type="PANTHER" id="PTHR18919:SF107">
    <property type="entry name" value="ACETYL-COA ACETYLTRANSFERASE, CYTOSOLIC"/>
    <property type="match status" value="1"/>
</dbReference>
<dbReference type="GO" id="GO:0003988">
    <property type="term" value="F:acetyl-CoA C-acyltransferase activity"/>
    <property type="evidence" value="ECO:0007669"/>
    <property type="project" value="UniProtKB-ARBA"/>
</dbReference>
<gene>
    <name evidence="8" type="ORF">AZH43_09310</name>
</gene>
<evidence type="ECO:0000259" key="7">
    <source>
        <dbReference type="Pfam" id="PF02803"/>
    </source>
</evidence>
<dbReference type="EMBL" id="LUAW01000014">
    <property type="protein sequence ID" value="KYQ72716.1"/>
    <property type="molecule type" value="Genomic_DNA"/>
</dbReference>
<dbReference type="STRING" id="1806892.AZH43_09310"/>
<reference evidence="8 9" key="1">
    <citation type="submission" date="2016-03" db="EMBL/GenBank/DDBJ databases">
        <title>Acinetobacter genomospecies 28 strain ANC 4149.</title>
        <authorList>
            <person name="Radolfova-Krizova L."/>
            <person name="Nemec A."/>
        </authorList>
    </citation>
    <scope>NUCLEOTIDE SEQUENCE [LARGE SCALE GENOMIC DNA]</scope>
    <source>
        <strain evidence="8 9">ANC 4149</strain>
    </source>
</reference>
<dbReference type="PIRSF" id="PIRSF000429">
    <property type="entry name" value="Ac-CoA_Ac_transf"/>
    <property type="match status" value="1"/>
</dbReference>
<comment type="similarity">
    <text evidence="1 5">Belongs to the thiolase-like superfamily. Thiolase family.</text>
</comment>
<dbReference type="NCBIfam" id="TIGR01930">
    <property type="entry name" value="AcCoA-C-Actrans"/>
    <property type="match status" value="1"/>
</dbReference>
<evidence type="ECO:0000256" key="4">
    <source>
        <dbReference type="PIRSR" id="PIRSR000429-1"/>
    </source>
</evidence>
<dbReference type="InterPro" id="IPR020616">
    <property type="entry name" value="Thiolase_N"/>
</dbReference>
<dbReference type="InterPro" id="IPR020617">
    <property type="entry name" value="Thiolase_C"/>
</dbReference>
<evidence type="ECO:0000256" key="2">
    <source>
        <dbReference type="ARBA" id="ARBA00022679"/>
    </source>
</evidence>
<dbReference type="Gene3D" id="3.40.47.10">
    <property type="match status" value="2"/>
</dbReference>
<dbReference type="AlphaFoldDB" id="A0A151Y3X6"/>
<dbReference type="Proteomes" id="UP000076276">
    <property type="component" value="Unassembled WGS sequence"/>
</dbReference>
<dbReference type="CDD" id="cd00751">
    <property type="entry name" value="thiolase"/>
    <property type="match status" value="1"/>
</dbReference>
<dbReference type="InterPro" id="IPR002155">
    <property type="entry name" value="Thiolase"/>
</dbReference>
<keyword evidence="9" id="KW-1185">Reference proteome</keyword>
<evidence type="ECO:0000256" key="1">
    <source>
        <dbReference type="ARBA" id="ARBA00010982"/>
    </source>
</evidence>